<gene>
    <name evidence="1" type="ORF">FHR94_001435</name>
</gene>
<dbReference type="Proteomes" id="UP000547614">
    <property type="component" value="Unassembled WGS sequence"/>
</dbReference>
<reference evidence="1 2" key="1">
    <citation type="submission" date="2020-08" db="EMBL/GenBank/DDBJ databases">
        <title>Genomic Encyclopedia of Type Strains, Phase III (KMG-III): the genomes of soil and plant-associated and newly described type strains.</title>
        <authorList>
            <person name="Whitman W."/>
        </authorList>
    </citation>
    <scope>NUCLEOTIDE SEQUENCE [LARGE SCALE GENOMIC DNA]</scope>
    <source>
        <strain evidence="1 2">CECT 7282</strain>
    </source>
</reference>
<comment type="caution">
    <text evidence="1">The sequence shown here is derived from an EMBL/GenBank/DDBJ whole genome shotgun (WGS) entry which is preliminary data.</text>
</comment>
<dbReference type="RefSeq" id="WP_183324938.1">
    <property type="nucleotide sequence ID" value="NZ_JACHXP010000005.1"/>
</dbReference>
<protein>
    <submittedName>
        <fullName evidence="1">Uncharacterized protein (TIGR02444 family)</fullName>
    </submittedName>
</protein>
<organism evidence="1 2">
    <name type="scientific">Halomonas cerina</name>
    <dbReference type="NCBI Taxonomy" id="447424"/>
    <lineage>
        <taxon>Bacteria</taxon>
        <taxon>Pseudomonadati</taxon>
        <taxon>Pseudomonadota</taxon>
        <taxon>Gammaproteobacteria</taxon>
        <taxon>Oceanospirillales</taxon>
        <taxon>Halomonadaceae</taxon>
        <taxon>Halomonas</taxon>
    </lineage>
</organism>
<dbReference type="NCBIfam" id="TIGR02444">
    <property type="entry name" value="TIGR02444 family protein"/>
    <property type="match status" value="1"/>
</dbReference>
<evidence type="ECO:0000313" key="1">
    <source>
        <dbReference type="EMBL" id="MBB3190204.1"/>
    </source>
</evidence>
<keyword evidence="2" id="KW-1185">Reference proteome</keyword>
<dbReference type="EMBL" id="JACHXP010000005">
    <property type="protein sequence ID" value="MBB3190204.1"/>
    <property type="molecule type" value="Genomic_DNA"/>
</dbReference>
<sequence length="175" mass="19825">MSDDSTEVPCPLRARLAAEPLWDFALAFYGREGVETACLTLQDQAGVDVCELLWRCWLYRHGLDVAIDPGEVRHWQASVTVPLRELRRHLKPQARQSEPVAELRCQLQQVELLAEREALSRLEALSLASTSLTRLPDPPPGLENHLVSRLQMKKNSHVIALQALKRQLDPPWGPR</sequence>
<name>A0A839VBX4_9GAMM</name>
<dbReference type="AlphaFoldDB" id="A0A839VBX4"/>
<evidence type="ECO:0000313" key="2">
    <source>
        <dbReference type="Proteomes" id="UP000547614"/>
    </source>
</evidence>
<dbReference type="Pfam" id="PF09523">
    <property type="entry name" value="DUF2390"/>
    <property type="match status" value="1"/>
</dbReference>
<dbReference type="InterPro" id="IPR012659">
    <property type="entry name" value="CHP02444"/>
</dbReference>
<accession>A0A839VBX4</accession>
<proteinExistence type="predicted"/>